<evidence type="ECO:0000256" key="1">
    <source>
        <dbReference type="SAM" id="Phobius"/>
    </source>
</evidence>
<keyword evidence="3" id="KW-1185">Reference proteome</keyword>
<dbReference type="Proteomes" id="UP000618931">
    <property type="component" value="Unassembled WGS sequence"/>
</dbReference>
<reference evidence="2 3" key="1">
    <citation type="submission" date="2020-11" db="EMBL/GenBank/DDBJ databases">
        <authorList>
            <person name="Kim M.K."/>
        </authorList>
    </citation>
    <scope>NUCLEOTIDE SEQUENCE [LARGE SCALE GENOMIC DNA]</scope>
    <source>
        <strain evidence="2 3">BT662</strain>
    </source>
</reference>
<proteinExistence type="predicted"/>
<sequence length="124" mass="12905">MNWRNPWLLPILILVLASAVQLDLPWWSLAVVAFVVGLAIAPTGRVAFWAGFSGAALSWILPAAWLAYQNEGLLAHRMAQLLPLGGSVPVLVLVAGLVAGLAGGLAGLAGAWLRLAVRPVNPAA</sequence>
<organism evidence="2 3">
    <name type="scientific">Hymenobacter ruricola</name>
    <dbReference type="NCBI Taxonomy" id="2791023"/>
    <lineage>
        <taxon>Bacteria</taxon>
        <taxon>Pseudomonadati</taxon>
        <taxon>Bacteroidota</taxon>
        <taxon>Cytophagia</taxon>
        <taxon>Cytophagales</taxon>
        <taxon>Hymenobacteraceae</taxon>
        <taxon>Hymenobacter</taxon>
    </lineage>
</organism>
<feature type="transmembrane region" description="Helical" evidence="1">
    <location>
        <begin position="88"/>
        <end position="113"/>
    </location>
</feature>
<evidence type="ECO:0000313" key="3">
    <source>
        <dbReference type="Proteomes" id="UP000618931"/>
    </source>
</evidence>
<evidence type="ECO:0008006" key="4">
    <source>
        <dbReference type="Google" id="ProtNLM"/>
    </source>
</evidence>
<feature type="transmembrane region" description="Helical" evidence="1">
    <location>
        <begin position="46"/>
        <end position="68"/>
    </location>
</feature>
<accession>A0ABS0I3V4</accession>
<protein>
    <recommendedName>
        <fullName evidence="4">Apolipoprotein N-acyltransferase</fullName>
    </recommendedName>
</protein>
<name>A0ABS0I3V4_9BACT</name>
<gene>
    <name evidence="2" type="ORF">I2H31_10925</name>
</gene>
<keyword evidence="1" id="KW-0472">Membrane</keyword>
<comment type="caution">
    <text evidence="2">The sequence shown here is derived from an EMBL/GenBank/DDBJ whole genome shotgun (WGS) entry which is preliminary data.</text>
</comment>
<keyword evidence="1" id="KW-0812">Transmembrane</keyword>
<dbReference type="EMBL" id="JADQDM010000004">
    <property type="protein sequence ID" value="MBF9221618.1"/>
    <property type="molecule type" value="Genomic_DNA"/>
</dbReference>
<evidence type="ECO:0000313" key="2">
    <source>
        <dbReference type="EMBL" id="MBF9221618.1"/>
    </source>
</evidence>
<dbReference type="RefSeq" id="WP_196293068.1">
    <property type="nucleotide sequence ID" value="NZ_JADQDM010000004.1"/>
</dbReference>
<keyword evidence="1" id="KW-1133">Transmembrane helix</keyword>